<dbReference type="InterPro" id="IPR028923">
    <property type="entry name" value="SAICAR_synt/ADE2_N"/>
</dbReference>
<dbReference type="Pfam" id="PF01259">
    <property type="entry name" value="SAICAR_synt"/>
    <property type="match status" value="1"/>
</dbReference>
<dbReference type="GO" id="GO:0005737">
    <property type="term" value="C:cytoplasm"/>
    <property type="evidence" value="ECO:0007669"/>
    <property type="project" value="TreeGrafter"/>
</dbReference>
<dbReference type="SUPFAM" id="SSF56104">
    <property type="entry name" value="SAICAR synthase-like"/>
    <property type="match status" value="1"/>
</dbReference>
<dbReference type="GO" id="GO:0004639">
    <property type="term" value="F:phosphoribosylaminoimidazolesuccinocarboxamide synthase activity"/>
    <property type="evidence" value="ECO:0007669"/>
    <property type="project" value="UniProtKB-EC"/>
</dbReference>
<dbReference type="EMBL" id="JACDQQ010002572">
    <property type="protein sequence ID" value="MBA0088578.1"/>
    <property type="molecule type" value="Genomic_DNA"/>
</dbReference>
<dbReference type="GO" id="GO:0005524">
    <property type="term" value="F:ATP binding"/>
    <property type="evidence" value="ECO:0007669"/>
    <property type="project" value="UniProtKB-KW"/>
</dbReference>
<dbReference type="UniPathway" id="UPA00074">
    <property type="reaction ID" value="UER00131"/>
</dbReference>
<keyword evidence="11" id="KW-1185">Reference proteome</keyword>
<keyword evidence="4" id="KW-0436">Ligase</keyword>
<dbReference type="Proteomes" id="UP000567293">
    <property type="component" value="Unassembled WGS sequence"/>
</dbReference>
<gene>
    <name evidence="10" type="ORF">HRJ53_26625</name>
</gene>
<evidence type="ECO:0000256" key="7">
    <source>
        <dbReference type="ARBA" id="ARBA00022840"/>
    </source>
</evidence>
<comment type="similarity">
    <text evidence="2">Belongs to the SAICAR synthetase family.</text>
</comment>
<dbReference type="Gene3D" id="3.30.200.20">
    <property type="entry name" value="Phosphorylase Kinase, domain 1"/>
    <property type="match status" value="1"/>
</dbReference>
<evidence type="ECO:0000256" key="6">
    <source>
        <dbReference type="ARBA" id="ARBA00022755"/>
    </source>
</evidence>
<proteinExistence type="inferred from homology"/>
<feature type="domain" description="SAICAR synthetase/ADE2 N-terminal" evidence="9">
    <location>
        <begin position="21"/>
        <end position="131"/>
    </location>
</feature>
<dbReference type="AlphaFoldDB" id="A0A7V8NW42"/>
<evidence type="ECO:0000256" key="2">
    <source>
        <dbReference type="ARBA" id="ARBA00010190"/>
    </source>
</evidence>
<protein>
    <recommendedName>
        <fullName evidence="3">phosphoribosylaminoimidazolesuccinocarboxamide synthase</fullName>
        <ecNumber evidence="3">6.3.2.6</ecNumber>
    </recommendedName>
</protein>
<dbReference type="PANTHER" id="PTHR43700">
    <property type="entry name" value="PHOSPHORIBOSYLAMINOIMIDAZOLE-SUCCINOCARBOXAMIDE SYNTHASE"/>
    <property type="match status" value="1"/>
</dbReference>
<evidence type="ECO:0000256" key="3">
    <source>
        <dbReference type="ARBA" id="ARBA00012217"/>
    </source>
</evidence>
<comment type="catalytic activity">
    <reaction evidence="8">
        <text>5-amino-1-(5-phospho-D-ribosyl)imidazole-4-carboxylate + L-aspartate + ATP = (2S)-2-[5-amino-1-(5-phospho-beta-D-ribosyl)imidazole-4-carboxamido]succinate + ADP + phosphate + 2 H(+)</text>
        <dbReference type="Rhea" id="RHEA:22628"/>
        <dbReference type="ChEBI" id="CHEBI:15378"/>
        <dbReference type="ChEBI" id="CHEBI:29991"/>
        <dbReference type="ChEBI" id="CHEBI:30616"/>
        <dbReference type="ChEBI" id="CHEBI:43474"/>
        <dbReference type="ChEBI" id="CHEBI:58443"/>
        <dbReference type="ChEBI" id="CHEBI:77657"/>
        <dbReference type="ChEBI" id="CHEBI:456216"/>
        <dbReference type="EC" id="6.3.2.6"/>
    </reaction>
</comment>
<feature type="non-terminal residue" evidence="10">
    <location>
        <position position="145"/>
    </location>
</feature>
<dbReference type="GO" id="GO:0006189">
    <property type="term" value="P:'de novo' IMP biosynthetic process"/>
    <property type="evidence" value="ECO:0007669"/>
    <property type="project" value="UniProtKB-UniPathway"/>
</dbReference>
<organism evidence="10 11">
    <name type="scientific">Candidatus Acidiferrum panamense</name>
    <dbReference type="NCBI Taxonomy" id="2741543"/>
    <lineage>
        <taxon>Bacteria</taxon>
        <taxon>Pseudomonadati</taxon>
        <taxon>Acidobacteriota</taxon>
        <taxon>Terriglobia</taxon>
        <taxon>Candidatus Acidiferrales</taxon>
        <taxon>Candidatus Acidiferrum</taxon>
    </lineage>
</organism>
<sequence>MKSVQNPIILETHLPGLEPYTRGKVRDVYQVADRLLIVATDRISAFDYILPTGIPDKGRVLTQLSIFWFDFLREMTPTHFLTARVEDYPEPLRRHADQLEGRSMLVKRARMVDIECVARGYLSGSGWKEYQQHGTVCGIALPPGL</sequence>
<comment type="caution">
    <text evidence="10">The sequence shown here is derived from an EMBL/GenBank/DDBJ whole genome shotgun (WGS) entry which is preliminary data.</text>
</comment>
<dbReference type="PANTHER" id="PTHR43700:SF1">
    <property type="entry name" value="PHOSPHORIBOSYLAMINOIMIDAZOLE-SUCCINOCARBOXAMIDE SYNTHASE"/>
    <property type="match status" value="1"/>
</dbReference>
<dbReference type="CDD" id="cd01414">
    <property type="entry name" value="SAICAR_synt_Sc"/>
    <property type="match status" value="1"/>
</dbReference>
<keyword evidence="5" id="KW-0547">Nucleotide-binding</keyword>
<evidence type="ECO:0000256" key="5">
    <source>
        <dbReference type="ARBA" id="ARBA00022741"/>
    </source>
</evidence>
<dbReference type="EC" id="6.3.2.6" evidence="3"/>
<keyword evidence="7" id="KW-0067">ATP-binding</keyword>
<evidence type="ECO:0000256" key="4">
    <source>
        <dbReference type="ARBA" id="ARBA00022598"/>
    </source>
</evidence>
<comment type="pathway">
    <text evidence="1">Purine metabolism; IMP biosynthesis via de novo pathway; 5-amino-1-(5-phospho-D-ribosyl)imidazole-4-carboxamide from 5-amino-1-(5-phospho-D-ribosyl)imidazole-4-carboxylate: step 1/2.</text>
</comment>
<reference evidence="10" key="1">
    <citation type="submission" date="2020-06" db="EMBL/GenBank/DDBJ databases">
        <title>Legume-microbial interactions unlock mineral nutrients during tropical forest succession.</title>
        <authorList>
            <person name="Epihov D.Z."/>
        </authorList>
    </citation>
    <scope>NUCLEOTIDE SEQUENCE [LARGE SCALE GENOMIC DNA]</scope>
    <source>
        <strain evidence="10">Pan2503</strain>
    </source>
</reference>
<accession>A0A7V8NW42</accession>
<evidence type="ECO:0000256" key="1">
    <source>
        <dbReference type="ARBA" id="ARBA00004672"/>
    </source>
</evidence>
<name>A0A7V8NW42_9BACT</name>
<evidence type="ECO:0000256" key="8">
    <source>
        <dbReference type="ARBA" id="ARBA00048475"/>
    </source>
</evidence>
<evidence type="ECO:0000313" key="11">
    <source>
        <dbReference type="Proteomes" id="UP000567293"/>
    </source>
</evidence>
<keyword evidence="6" id="KW-0658">Purine biosynthesis</keyword>
<dbReference type="Gene3D" id="3.30.470.20">
    <property type="entry name" value="ATP-grasp fold, B domain"/>
    <property type="match status" value="1"/>
</dbReference>
<evidence type="ECO:0000313" key="10">
    <source>
        <dbReference type="EMBL" id="MBA0088578.1"/>
    </source>
</evidence>
<evidence type="ECO:0000259" key="9">
    <source>
        <dbReference type="Pfam" id="PF01259"/>
    </source>
</evidence>